<dbReference type="OrthoDB" id="4938142at2759"/>
<protein>
    <recommendedName>
        <fullName evidence="4">BZIP domain-containing protein</fullName>
    </recommendedName>
</protein>
<name>A0A167VNN8_9HYPO</name>
<feature type="region of interest" description="Disordered" evidence="1">
    <location>
        <begin position="1"/>
        <end position="57"/>
    </location>
</feature>
<comment type="caution">
    <text evidence="2">The sequence shown here is derived from an EMBL/GenBank/DDBJ whole genome shotgun (WGS) entry which is preliminary data.</text>
</comment>
<accession>A0A167VNN8</accession>
<dbReference type="AlphaFoldDB" id="A0A167VNN8"/>
<proteinExistence type="predicted"/>
<dbReference type="PANTHER" id="PTHR38116">
    <property type="entry name" value="CHROMOSOME 7, WHOLE GENOME SHOTGUN SEQUENCE"/>
    <property type="match status" value="1"/>
</dbReference>
<organism evidence="2 3">
    <name type="scientific">Moelleriella libera RCEF 2490</name>
    <dbReference type="NCBI Taxonomy" id="1081109"/>
    <lineage>
        <taxon>Eukaryota</taxon>
        <taxon>Fungi</taxon>
        <taxon>Dikarya</taxon>
        <taxon>Ascomycota</taxon>
        <taxon>Pezizomycotina</taxon>
        <taxon>Sordariomycetes</taxon>
        <taxon>Hypocreomycetidae</taxon>
        <taxon>Hypocreales</taxon>
        <taxon>Clavicipitaceae</taxon>
        <taxon>Moelleriella</taxon>
    </lineage>
</organism>
<sequence length="287" mass="32835">MAANHQQDGGSQGGWVRFKDDWSGITNPTQRRRMQNRQNQQRLRSRRRRQDTDTDTTVAASTQLVLTQTLPTCANPWDMSAVVRTLSLIHILDPHSEQSQILIRRFEEFAHAMYAARVPQITLLPSLSQFNVIRALQENIKVLGLLPDELSDDAISPFNSPNSLRFASSPPHQIPSSLAHTQLQVTTIHHPWIDLLPIPALRDNLFRRGLESFDEDELCHDIRGRTPGHNPGMLVWRDPWDVSGWEVTPAFVRSWGWTLVGCWHLLRSTNAWRAKRGEGPLFRIPDE</sequence>
<dbReference type="PANTHER" id="PTHR38116:SF1">
    <property type="entry name" value="BZIP DOMAIN-CONTAINING PROTEIN"/>
    <property type="match status" value="1"/>
</dbReference>
<evidence type="ECO:0000256" key="1">
    <source>
        <dbReference type="SAM" id="MobiDB-lite"/>
    </source>
</evidence>
<evidence type="ECO:0000313" key="3">
    <source>
        <dbReference type="Proteomes" id="UP000078544"/>
    </source>
</evidence>
<dbReference type="Proteomes" id="UP000078544">
    <property type="component" value="Unassembled WGS sequence"/>
</dbReference>
<reference evidence="2 3" key="1">
    <citation type="journal article" date="2016" name="Genome Biol. Evol.">
        <title>Divergent and convergent evolution of fungal pathogenicity.</title>
        <authorList>
            <person name="Shang Y."/>
            <person name="Xiao G."/>
            <person name="Zheng P."/>
            <person name="Cen K."/>
            <person name="Zhan S."/>
            <person name="Wang C."/>
        </authorList>
    </citation>
    <scope>NUCLEOTIDE SEQUENCE [LARGE SCALE GENOMIC DNA]</scope>
    <source>
        <strain evidence="2 3">RCEF 2490</strain>
    </source>
</reference>
<evidence type="ECO:0000313" key="2">
    <source>
        <dbReference type="EMBL" id="KZZ87789.1"/>
    </source>
</evidence>
<dbReference type="EMBL" id="AZGY01000034">
    <property type="protein sequence ID" value="KZZ87789.1"/>
    <property type="molecule type" value="Genomic_DNA"/>
</dbReference>
<keyword evidence="3" id="KW-1185">Reference proteome</keyword>
<dbReference type="InterPro" id="IPR021833">
    <property type="entry name" value="DUF3425"/>
</dbReference>
<evidence type="ECO:0008006" key="4">
    <source>
        <dbReference type="Google" id="ProtNLM"/>
    </source>
</evidence>
<gene>
    <name evidence="2" type="ORF">AAL_08292</name>
</gene>
<dbReference type="Pfam" id="PF11905">
    <property type="entry name" value="DUF3425"/>
    <property type="match status" value="1"/>
</dbReference>